<dbReference type="GeneID" id="917946"/>
<reference evidence="2 3" key="5">
    <citation type="journal article" date="1997" name="Virology">
        <title>Analysis of 74 kb of DNA located at the right end of the 330-kb chlorella virus PBCV-1 genome.</title>
        <authorList>
            <person name="Li Y."/>
            <person name="Lu Z."/>
            <person name="Sun L."/>
            <person name="Ropp S."/>
            <person name="Kutish G.F."/>
            <person name="Rock D.L."/>
            <person name="Van Etten J.L."/>
        </authorList>
    </citation>
    <scope>NUCLEOTIDE SEQUENCE [LARGE SCALE GENOMIC DNA]</scope>
</reference>
<reference evidence="2 3" key="3">
    <citation type="journal article" date="1996" name="Virology">
        <title>Analysis of 94 kb of the chlorella virus PBCV-1 330-kb genome: map positions 88 to 182.</title>
        <authorList>
            <person name="Lu Z."/>
            <person name="Li Y."/>
            <person name="Que Q."/>
            <person name="Kutish G.F."/>
            <person name="Rock D.L."/>
            <person name="Van Etten J.L."/>
        </authorList>
    </citation>
    <scope>NUCLEOTIDE SEQUENCE [LARGE SCALE GENOMIC DNA]</scope>
</reference>
<evidence type="ECO:0000313" key="3">
    <source>
        <dbReference type="Proteomes" id="UP000000862"/>
    </source>
</evidence>
<organismHost>
    <name type="scientific">Chlorella</name>
    <dbReference type="NCBI Taxonomy" id="3071"/>
</organismHost>
<gene>
    <name evidence="2" type="primary">a024R</name>
</gene>
<evidence type="ECO:0000313" key="2">
    <source>
        <dbReference type="EMBL" id="AAC96392.1"/>
    </source>
</evidence>
<dbReference type="EMBL" id="JF411744">
    <property type="protein sequence ID" value="AAC96392.1"/>
    <property type="molecule type" value="Genomic_DNA"/>
</dbReference>
<reference evidence="2 3" key="7">
    <citation type="journal article" date="2000" name="Virology">
        <title>Characterization of a beta-1,3-glucanase encoded by chlorella virus PBCV-1.</title>
        <authorList>
            <person name="Sun L."/>
            <person name="Gurnon J.R."/>
            <person name="Adams B.J."/>
            <person name="Graves M.V."/>
            <person name="Van Etten J.L."/>
        </authorList>
    </citation>
    <scope>NUCLEOTIDE SEQUENCE [LARGE SCALE GENOMIC DNA]</scope>
</reference>
<reference evidence="2 3" key="1">
    <citation type="journal article" date="1995" name="Virology">
        <title>Analysis of 45 kb of DNA located at the left end of the chlorella virus PBCV-1 genome.</title>
        <authorList>
            <person name="Lu Z."/>
            <person name="Li Y."/>
            <person name="Zhang Y."/>
            <person name="Kutish G.F."/>
            <person name="Rock D.L."/>
            <person name="Van Etten J.L."/>
        </authorList>
    </citation>
    <scope>NUCLEOTIDE SEQUENCE [LARGE SCALE GENOMIC DNA]</scope>
</reference>
<reference evidence="2 3" key="6">
    <citation type="journal article" date="1999" name="Virology">
        <title>Chlorella virus PBCV-1 encodes a functional homospermidine synthase.</title>
        <authorList>
            <person name="Kaiser A."/>
            <person name="Vollmert M."/>
            <person name="Tholl D."/>
            <person name="Graves M.V."/>
            <person name="Gurnon J.R."/>
            <person name="Xing W."/>
            <person name="Lisec A.D."/>
            <person name="Nickerson K.W."/>
            <person name="Van Etten J.L."/>
        </authorList>
    </citation>
    <scope>NUCLEOTIDE SEQUENCE [LARGE SCALE GENOMIC DNA]</scope>
</reference>
<keyword evidence="1" id="KW-0812">Transmembrane</keyword>
<proteinExistence type="predicted"/>
<reference evidence="2 3" key="2">
    <citation type="journal article" date="1995" name="Virology">
        <title>Analysis of 43 kb of the Chlorella virus PBCV-1 330-kb genome: map positions 45 to 88.</title>
        <authorList>
            <person name="Li Y."/>
            <person name="Lu Z."/>
            <person name="Burbank D.E."/>
            <person name="Kutish G.F."/>
            <person name="Rock D.L."/>
            <person name="Van Etten J.L."/>
        </authorList>
    </citation>
    <scope>NUCLEOTIDE SEQUENCE [LARGE SCALE GENOMIC DNA]</scope>
</reference>
<evidence type="ECO:0000256" key="1">
    <source>
        <dbReference type="SAM" id="Phobius"/>
    </source>
</evidence>
<accession>Q89359</accession>
<keyword evidence="1" id="KW-0472">Membrane</keyword>
<feature type="transmembrane region" description="Helical" evidence="1">
    <location>
        <begin position="21"/>
        <end position="48"/>
    </location>
</feature>
<keyword evidence="3" id="KW-1185">Reference proteome</keyword>
<organism evidence="2 3">
    <name type="scientific">Paramecium bursaria Chlorella virus 1</name>
    <name type="common">PBCV-1</name>
    <dbReference type="NCBI Taxonomy" id="10506"/>
    <lineage>
        <taxon>Viruses</taxon>
        <taxon>Varidnaviria</taxon>
        <taxon>Bamfordvirae</taxon>
        <taxon>Nucleocytoviricota</taxon>
        <taxon>Megaviricetes</taxon>
        <taxon>Algavirales</taxon>
        <taxon>Phycodnaviridae</taxon>
        <taxon>Chlorovirus</taxon>
        <taxon>Chlorovirus vanettense</taxon>
    </lineage>
</organism>
<reference evidence="2 3" key="4">
    <citation type="journal article" date="1996" name="Virology">
        <title>Analysis of 76 kb of the chlorella virus PBCV-1 330-kb genome: map positions 182 to 258.</title>
        <authorList>
            <person name="Kutish G.F."/>
            <person name="Li Y."/>
            <person name="Lu Z."/>
            <person name="Furuta M."/>
            <person name="Rock D.L."/>
            <person name="Van Etten J.L."/>
        </authorList>
    </citation>
    <scope>NUCLEOTIDE SEQUENCE [LARGE SCALE GENOMIC DNA]</scope>
</reference>
<dbReference type="PIR" id="T17514">
    <property type="entry name" value="T17514"/>
</dbReference>
<sequence>MFAVTFPYAVNEFVDTLPNKLIVLVSVATILFNVISPDMTFALTIFAIKFDAFMILDTVLPDKYDIFEMFAVMLVNATFVLKEPVEIVDDTAFPIISIFCTPTTELPVDIPDNVLPSPKT</sequence>
<keyword evidence="1" id="KW-1133">Transmembrane helix</keyword>
<reference evidence="2 3" key="8">
    <citation type="journal article" date="2010" name="J. Virol.">
        <title>Microarray analysis of Paramecium bursaria chlorella virus 1 transcription.</title>
        <authorList>
            <person name="Yanai-Balser G.M."/>
            <person name="Duncan G.A."/>
            <person name="Eudy J.D."/>
            <person name="Wang D."/>
            <person name="Li X."/>
            <person name="Agarkova I.V."/>
            <person name="Dunigan D.D."/>
            <person name="Van Etten J.L."/>
        </authorList>
    </citation>
    <scope>NUCLEOTIDE SEQUENCE [LARGE SCALE GENOMIC DNA]</scope>
</reference>
<protein>
    <submittedName>
        <fullName evidence="2">Uncharacterized protein</fullName>
    </submittedName>
</protein>
<dbReference type="RefSeq" id="NP_048372.1">
    <property type="nucleotide sequence ID" value="NC_000852.5"/>
</dbReference>
<dbReference type="Proteomes" id="UP000000862">
    <property type="component" value="Segment"/>
</dbReference>
<name>Q89359_PBCV1</name>
<dbReference type="KEGG" id="vg:917946"/>